<protein>
    <submittedName>
        <fullName evidence="7">ABC transporter substrate-binding protein</fullName>
    </submittedName>
</protein>
<name>A0A2G3PQL8_WILMA</name>
<dbReference type="InterPro" id="IPR001638">
    <property type="entry name" value="Solute-binding_3/MltF_N"/>
</dbReference>
<dbReference type="PANTHER" id="PTHR30085:SF6">
    <property type="entry name" value="ABC TRANSPORTER GLUTAMINE-BINDING PROTEIN GLNH"/>
    <property type="match status" value="1"/>
</dbReference>
<dbReference type="GO" id="GO:0005576">
    <property type="term" value="C:extracellular region"/>
    <property type="evidence" value="ECO:0007669"/>
    <property type="project" value="TreeGrafter"/>
</dbReference>
<evidence type="ECO:0000256" key="4">
    <source>
        <dbReference type="SAM" id="MobiDB-lite"/>
    </source>
</evidence>
<dbReference type="GO" id="GO:0006865">
    <property type="term" value="P:amino acid transport"/>
    <property type="evidence" value="ECO:0007669"/>
    <property type="project" value="TreeGrafter"/>
</dbReference>
<dbReference type="SUPFAM" id="SSF53850">
    <property type="entry name" value="Periplasmic binding protein-like II"/>
    <property type="match status" value="1"/>
</dbReference>
<dbReference type="Proteomes" id="UP000225108">
    <property type="component" value="Unassembled WGS sequence"/>
</dbReference>
<dbReference type="Gene3D" id="3.40.190.10">
    <property type="entry name" value="Periplasmic binding protein-like II"/>
    <property type="match status" value="2"/>
</dbReference>
<accession>A0A2G3PQL8</accession>
<dbReference type="InterPro" id="IPR051455">
    <property type="entry name" value="Bact_solute-bind_prot3"/>
</dbReference>
<feature type="signal peptide" evidence="5">
    <location>
        <begin position="1"/>
        <end position="24"/>
    </location>
</feature>
<dbReference type="SMART" id="SM00062">
    <property type="entry name" value="PBPb"/>
    <property type="match status" value="1"/>
</dbReference>
<dbReference type="CDD" id="cd13690">
    <property type="entry name" value="PBP2_GluB"/>
    <property type="match status" value="1"/>
</dbReference>
<dbReference type="PANTHER" id="PTHR30085">
    <property type="entry name" value="AMINO ACID ABC TRANSPORTER PERMEASE"/>
    <property type="match status" value="1"/>
</dbReference>
<evidence type="ECO:0000256" key="2">
    <source>
        <dbReference type="ARBA" id="ARBA00022448"/>
    </source>
</evidence>
<evidence type="ECO:0000256" key="5">
    <source>
        <dbReference type="SAM" id="SignalP"/>
    </source>
</evidence>
<gene>
    <name evidence="7" type="ORF">CSW57_01980</name>
</gene>
<dbReference type="RefSeq" id="WP_099381220.1">
    <property type="nucleotide sequence ID" value="NZ_PEBD01000004.1"/>
</dbReference>
<feature type="region of interest" description="Disordered" evidence="4">
    <location>
        <begin position="50"/>
        <end position="82"/>
    </location>
</feature>
<organism evidence="7 8">
    <name type="scientific">Williamsia marianensis</name>
    <dbReference type="NCBI Taxonomy" id="85044"/>
    <lineage>
        <taxon>Bacteria</taxon>
        <taxon>Bacillati</taxon>
        <taxon>Actinomycetota</taxon>
        <taxon>Actinomycetes</taxon>
        <taxon>Mycobacteriales</taxon>
        <taxon>Nocardiaceae</taxon>
        <taxon>Williamsia</taxon>
    </lineage>
</organism>
<keyword evidence="3 5" id="KW-0732">Signal</keyword>
<evidence type="ECO:0000256" key="3">
    <source>
        <dbReference type="ARBA" id="ARBA00022729"/>
    </source>
</evidence>
<dbReference type="GO" id="GO:0030288">
    <property type="term" value="C:outer membrane-bounded periplasmic space"/>
    <property type="evidence" value="ECO:0007669"/>
    <property type="project" value="TreeGrafter"/>
</dbReference>
<evidence type="ECO:0000256" key="1">
    <source>
        <dbReference type="ARBA" id="ARBA00010333"/>
    </source>
</evidence>
<dbReference type="Pfam" id="PF00497">
    <property type="entry name" value="SBP_bac_3"/>
    <property type="match status" value="1"/>
</dbReference>
<comment type="similarity">
    <text evidence="1">Belongs to the bacterial solute-binding protein 3 family.</text>
</comment>
<dbReference type="PROSITE" id="PS51257">
    <property type="entry name" value="PROKAR_LIPOPROTEIN"/>
    <property type="match status" value="1"/>
</dbReference>
<dbReference type="AlphaFoldDB" id="A0A2G3PQL8"/>
<keyword evidence="2" id="KW-0813">Transport</keyword>
<proteinExistence type="inferred from homology"/>
<evidence type="ECO:0000259" key="6">
    <source>
        <dbReference type="SMART" id="SM00062"/>
    </source>
</evidence>
<evidence type="ECO:0000313" key="7">
    <source>
        <dbReference type="EMBL" id="PHV68061.1"/>
    </source>
</evidence>
<sequence length="330" mass="35745">MTTRSRVRGLVAAGTLMLATTMVAGCVNAEAPESLPPSAAAAWPQPAGVSLDVPIEPPPATESCDATASLTPGPLPEPGKMPPGTTMETIYKRGWLKVGLDIGSNLLSFRDPISGTIEGFDVDVAKELARAIFGDPERIEFRILNSDDRMNALKDSTVDVVVKTMSITCQRLRDIAFSTVYYEASQRILTMRSSDINGVADLSGKRVCAARGTTSIARIQQRVPDAIVDTVSTWADCLVMVQQGQVDAVSTDDAILAGMAAQDPYVHVVGQSLGEEPYGIGINKNDEDLVRFTNGVLQKMREDGTWFDIYDRWLSILGPKYYPPQPSYRD</sequence>
<dbReference type="EMBL" id="PEBD01000004">
    <property type="protein sequence ID" value="PHV68061.1"/>
    <property type="molecule type" value="Genomic_DNA"/>
</dbReference>
<comment type="caution">
    <text evidence="7">The sequence shown here is derived from an EMBL/GenBank/DDBJ whole genome shotgun (WGS) entry which is preliminary data.</text>
</comment>
<evidence type="ECO:0000313" key="8">
    <source>
        <dbReference type="Proteomes" id="UP000225108"/>
    </source>
</evidence>
<reference evidence="7 8" key="1">
    <citation type="submission" date="2017-10" db="EMBL/GenBank/DDBJ databases">
        <title>The draft genome sequence of Williamsia sp. BULT 1.1 isolated from the semi-arid grassland soils from South Africa.</title>
        <authorList>
            <person name="Kabwe M.H."/>
            <person name="Govender N."/>
            <person name="Mutseka Lunga P."/>
            <person name="Vikram S."/>
            <person name="Makhalanyane T.P."/>
        </authorList>
    </citation>
    <scope>NUCLEOTIDE SEQUENCE [LARGE SCALE GENOMIC DNA]</scope>
    <source>
        <strain evidence="7 8">BULT 1.1</strain>
    </source>
</reference>
<feature type="domain" description="Solute-binding protein family 3/N-terminal" evidence="6">
    <location>
        <begin position="95"/>
        <end position="317"/>
    </location>
</feature>
<feature type="chain" id="PRO_5038991105" evidence="5">
    <location>
        <begin position="25"/>
        <end position="330"/>
    </location>
</feature>